<dbReference type="EC" id="3.1.26.4" evidence="3"/>
<feature type="domain" description="RNase H type-1" evidence="12">
    <location>
        <begin position="406"/>
        <end position="569"/>
    </location>
</feature>
<dbReference type="InterPro" id="IPR036397">
    <property type="entry name" value="RNaseH_sf"/>
</dbReference>
<keyword evidence="5" id="KW-0479">Metal-binding</keyword>
<evidence type="ECO:0000256" key="1">
    <source>
        <dbReference type="ARBA" id="ARBA00000077"/>
    </source>
</evidence>
<keyword evidence="8" id="KW-0378">Hydrolase</keyword>
<dbReference type="InterPro" id="IPR002893">
    <property type="entry name" value="Znf_MYND"/>
</dbReference>
<dbReference type="GO" id="GO:0008270">
    <property type="term" value="F:zinc ion binding"/>
    <property type="evidence" value="ECO:0007669"/>
    <property type="project" value="UniProtKB-KW"/>
</dbReference>
<dbReference type="PROSITE" id="PS01360">
    <property type="entry name" value="ZF_MYND_1"/>
    <property type="match status" value="1"/>
</dbReference>
<dbReference type="OrthoDB" id="5952526at2759"/>
<dbReference type="InterPro" id="IPR012337">
    <property type="entry name" value="RNaseH-like_sf"/>
</dbReference>
<evidence type="ECO:0000256" key="7">
    <source>
        <dbReference type="ARBA" id="ARBA00022771"/>
    </source>
</evidence>
<organism evidence="13 14">
    <name type="scientific">Coleophoma crateriformis</name>
    <dbReference type="NCBI Taxonomy" id="565419"/>
    <lineage>
        <taxon>Eukaryota</taxon>
        <taxon>Fungi</taxon>
        <taxon>Dikarya</taxon>
        <taxon>Ascomycota</taxon>
        <taxon>Pezizomycotina</taxon>
        <taxon>Leotiomycetes</taxon>
        <taxon>Helotiales</taxon>
        <taxon>Dermateaceae</taxon>
        <taxon>Coleophoma</taxon>
    </lineage>
</organism>
<name>A0A3D8Q6F5_9HELO</name>
<keyword evidence="6" id="KW-0255">Endonuclease</keyword>
<evidence type="ECO:0000256" key="6">
    <source>
        <dbReference type="ARBA" id="ARBA00022759"/>
    </source>
</evidence>
<dbReference type="Gene3D" id="3.30.420.10">
    <property type="entry name" value="Ribonuclease H-like superfamily/Ribonuclease H"/>
    <property type="match status" value="1"/>
</dbReference>
<dbReference type="GO" id="GO:0004523">
    <property type="term" value="F:RNA-DNA hybrid ribonuclease activity"/>
    <property type="evidence" value="ECO:0007669"/>
    <property type="project" value="UniProtKB-EC"/>
</dbReference>
<dbReference type="Pfam" id="PF01753">
    <property type="entry name" value="zf-MYND"/>
    <property type="match status" value="1"/>
</dbReference>
<proteinExistence type="inferred from homology"/>
<dbReference type="GO" id="GO:0003676">
    <property type="term" value="F:nucleic acid binding"/>
    <property type="evidence" value="ECO:0007669"/>
    <property type="project" value="InterPro"/>
</dbReference>
<dbReference type="PANTHER" id="PTHR10642">
    <property type="entry name" value="RIBONUCLEASE H1"/>
    <property type="match status" value="1"/>
</dbReference>
<dbReference type="PANTHER" id="PTHR10642:SF26">
    <property type="entry name" value="RIBONUCLEASE H1"/>
    <property type="match status" value="1"/>
</dbReference>
<reference evidence="13 14" key="1">
    <citation type="journal article" date="2018" name="IMA Fungus">
        <title>IMA Genome-F 9: Draft genome sequence of Annulohypoxylon stygium, Aspergillus mulundensis, Berkeleyomyces basicola (syn. Thielaviopsis basicola), Ceratocystis smalleyi, two Cercospora beticola strains, Coleophoma cylindrospora, Fusarium fracticaudum, Phialophora cf. hyalina, and Morchella septimelata.</title>
        <authorList>
            <person name="Wingfield B.D."/>
            <person name="Bills G.F."/>
            <person name="Dong Y."/>
            <person name="Huang W."/>
            <person name="Nel W.J."/>
            <person name="Swalarsk-Parry B.S."/>
            <person name="Vaghefi N."/>
            <person name="Wilken P.M."/>
            <person name="An Z."/>
            <person name="de Beer Z.W."/>
            <person name="De Vos L."/>
            <person name="Chen L."/>
            <person name="Duong T.A."/>
            <person name="Gao Y."/>
            <person name="Hammerbacher A."/>
            <person name="Kikkert J.R."/>
            <person name="Li Y."/>
            <person name="Li H."/>
            <person name="Li K."/>
            <person name="Li Q."/>
            <person name="Liu X."/>
            <person name="Ma X."/>
            <person name="Naidoo K."/>
            <person name="Pethybridge S.J."/>
            <person name="Sun J."/>
            <person name="Steenkamp E.T."/>
            <person name="van der Nest M.A."/>
            <person name="van Wyk S."/>
            <person name="Wingfield M.J."/>
            <person name="Xiong C."/>
            <person name="Yue Q."/>
            <person name="Zhang X."/>
        </authorList>
    </citation>
    <scope>NUCLEOTIDE SEQUENCE [LARGE SCALE GENOMIC DNA]</scope>
    <source>
        <strain evidence="13 14">BP5796</strain>
    </source>
</reference>
<evidence type="ECO:0000256" key="10">
    <source>
        <dbReference type="PROSITE-ProRule" id="PRU00134"/>
    </source>
</evidence>
<evidence type="ECO:0000256" key="9">
    <source>
        <dbReference type="ARBA" id="ARBA00022833"/>
    </source>
</evidence>
<dbReference type="SUPFAM" id="SSF144232">
    <property type="entry name" value="HIT/MYND zinc finger-like"/>
    <property type="match status" value="1"/>
</dbReference>
<comment type="similarity">
    <text evidence="2">Belongs to the RNase H family.</text>
</comment>
<dbReference type="CDD" id="cd13934">
    <property type="entry name" value="RNase_H_Dikarya_like"/>
    <property type="match status" value="1"/>
</dbReference>
<evidence type="ECO:0000256" key="4">
    <source>
        <dbReference type="ARBA" id="ARBA00022722"/>
    </source>
</evidence>
<evidence type="ECO:0000256" key="5">
    <source>
        <dbReference type="ARBA" id="ARBA00022723"/>
    </source>
</evidence>
<dbReference type="GO" id="GO:0043137">
    <property type="term" value="P:DNA replication, removal of RNA primer"/>
    <property type="evidence" value="ECO:0007669"/>
    <property type="project" value="TreeGrafter"/>
</dbReference>
<dbReference type="Proteomes" id="UP000256328">
    <property type="component" value="Unassembled WGS sequence"/>
</dbReference>
<evidence type="ECO:0000256" key="2">
    <source>
        <dbReference type="ARBA" id="ARBA00005300"/>
    </source>
</evidence>
<dbReference type="EMBL" id="PDLN01000023">
    <property type="protein sequence ID" value="RDW57401.1"/>
    <property type="molecule type" value="Genomic_DNA"/>
</dbReference>
<dbReference type="AlphaFoldDB" id="A0A3D8Q6F5"/>
<accession>A0A3D8Q6F5</accession>
<keyword evidence="14" id="KW-1185">Reference proteome</keyword>
<protein>
    <recommendedName>
        <fullName evidence="3">ribonuclease H</fullName>
        <ecNumber evidence="3">3.1.26.4</ecNumber>
    </recommendedName>
</protein>
<keyword evidence="4" id="KW-0540">Nuclease</keyword>
<gene>
    <name evidence="13" type="ORF">BP5796_12851</name>
</gene>
<dbReference type="InterPro" id="IPR002156">
    <property type="entry name" value="RNaseH_domain"/>
</dbReference>
<dbReference type="Pfam" id="PF00075">
    <property type="entry name" value="RNase_H"/>
    <property type="match status" value="1"/>
</dbReference>
<evidence type="ECO:0000256" key="3">
    <source>
        <dbReference type="ARBA" id="ARBA00012180"/>
    </source>
</evidence>
<evidence type="ECO:0000256" key="8">
    <source>
        <dbReference type="ARBA" id="ARBA00022801"/>
    </source>
</evidence>
<keyword evidence="7 10" id="KW-0863">Zinc-finger</keyword>
<comment type="catalytic activity">
    <reaction evidence="1">
        <text>Endonucleolytic cleavage to 5'-phosphomonoester.</text>
        <dbReference type="EC" id="3.1.26.4"/>
    </reaction>
</comment>
<sequence length="793" mass="88185">MSLNDAVPYDLAPQRCAVCADPVRLLHCSSCKVVSYCGTEHQSANRSKHKSACIAIRKSREVLEQEETALRADPGDGLIMPVDVFNTAVGHFWGILGTRDYMRARFAAVTALLRVHTVRAVEKALGHLTDMLRLCRSDNLGVRDIIPYLLLRLGREQECYDFLKWWAVVERDSYYDWGDTTLPYLDIRGADAFEPIDMFSSNRPRLPYIVALTLLKLRLYLDLTQFEDLEFGFGFNNSWAEPDQPVGMLVREKIQSLDLSDVSTVVEALRSQYQRLCQVVNDANPHFWEALVDEGDETPSPPPHYSPGSIEEANLALHICKRAWQETEDAILMVHSDTWRFTRVYEGNGIRNDPAETAEAMEIRRGTGHIIPSKFEPPSPTSYPSELFHSTSAGHNQMIRFVCCSNPKKVLVYVDGACADNGQPEARAGWAVVCGPPNSHEESSSWVACGRLEIKGPFGDVSAVTSNRAELRAVIAALRLCDWLEEGFDSIVIAIDSSYVVDGATGWVRGWVRNGWKTRTGDPVKNQDLWECLLGEVERWKACGLRVELWKIPRELNDDADTAAKRVIHEAADEAEFRDIVTRPLQTTTARTEVADCRVLALCLEEDSLVNAVHGNLISLIASKATMERATTQRATLSMLHQQPPPSIILILDGALTRQRRVWEHVIDHLRHGATVVLAGCFSSLVSPGQLNGFFAKLGLPWEMASYNRTKVNLRSNAVGGHLTNRLPPTYSPKAVFVKNVERSAAWYTSSDNSSETAAAFTKVGNGKLGYIGDVNGEQSSEVVVLAMCGLLD</sequence>
<keyword evidence="9" id="KW-0862">Zinc</keyword>
<evidence type="ECO:0000313" key="13">
    <source>
        <dbReference type="EMBL" id="RDW57401.1"/>
    </source>
</evidence>
<dbReference type="PROSITE" id="PS50879">
    <property type="entry name" value="RNASE_H_1"/>
    <property type="match status" value="1"/>
</dbReference>
<dbReference type="Gene3D" id="6.10.140.2220">
    <property type="match status" value="1"/>
</dbReference>
<dbReference type="InterPro" id="IPR050092">
    <property type="entry name" value="RNase_H"/>
</dbReference>
<dbReference type="SUPFAM" id="SSF53098">
    <property type="entry name" value="Ribonuclease H-like"/>
    <property type="match status" value="1"/>
</dbReference>
<comment type="caution">
    <text evidence="13">The sequence shown here is derived from an EMBL/GenBank/DDBJ whole genome shotgun (WGS) entry which is preliminary data.</text>
</comment>
<evidence type="ECO:0000313" key="14">
    <source>
        <dbReference type="Proteomes" id="UP000256328"/>
    </source>
</evidence>
<feature type="domain" description="MYND-type" evidence="11">
    <location>
        <begin position="16"/>
        <end position="53"/>
    </location>
</feature>
<dbReference type="PROSITE" id="PS50865">
    <property type="entry name" value="ZF_MYND_2"/>
    <property type="match status" value="1"/>
</dbReference>
<evidence type="ECO:0000259" key="12">
    <source>
        <dbReference type="PROSITE" id="PS50879"/>
    </source>
</evidence>
<evidence type="ECO:0000259" key="11">
    <source>
        <dbReference type="PROSITE" id="PS50865"/>
    </source>
</evidence>